<gene>
    <name evidence="1" type="ORF">SAMN02745171_00478</name>
</gene>
<evidence type="ECO:0000313" key="2">
    <source>
        <dbReference type="Proteomes" id="UP000190121"/>
    </source>
</evidence>
<accession>A0A1T4LPV7</accession>
<dbReference type="EMBL" id="FUXE01000004">
    <property type="protein sequence ID" value="SJZ56762.1"/>
    <property type="molecule type" value="Genomic_DNA"/>
</dbReference>
<protein>
    <submittedName>
        <fullName evidence="1">Uncharacterized protein</fullName>
    </submittedName>
</protein>
<sequence>MLRRGGGNELAFSEEPKLLNSSIYRYFENDTFQATLKYNALA</sequence>
<dbReference type="STRING" id="29524.SAMN02745171_00478"/>
<proteinExistence type="predicted"/>
<reference evidence="2" key="1">
    <citation type="submission" date="2017-02" db="EMBL/GenBank/DDBJ databases">
        <authorList>
            <person name="Varghese N."/>
            <person name="Submissions S."/>
        </authorList>
    </citation>
    <scope>NUCLEOTIDE SEQUENCE [LARGE SCALE GENOMIC DNA]</scope>
    <source>
        <strain evidence="2">ATCC 51356</strain>
    </source>
</reference>
<name>A0A1T4LPV7_9PORP</name>
<dbReference type="AlphaFoldDB" id="A0A1T4LPV7"/>
<keyword evidence="2" id="KW-1185">Reference proteome</keyword>
<dbReference type="Proteomes" id="UP000190121">
    <property type="component" value="Unassembled WGS sequence"/>
</dbReference>
<organism evidence="1 2">
    <name type="scientific">Porphyromonas circumdentaria</name>
    <dbReference type="NCBI Taxonomy" id="29524"/>
    <lineage>
        <taxon>Bacteria</taxon>
        <taxon>Pseudomonadati</taxon>
        <taxon>Bacteroidota</taxon>
        <taxon>Bacteroidia</taxon>
        <taxon>Bacteroidales</taxon>
        <taxon>Porphyromonadaceae</taxon>
        <taxon>Porphyromonas</taxon>
    </lineage>
</organism>
<evidence type="ECO:0000313" key="1">
    <source>
        <dbReference type="EMBL" id="SJZ56762.1"/>
    </source>
</evidence>